<dbReference type="Pfam" id="PF22046">
    <property type="entry name" value="FabMG"/>
    <property type="match status" value="1"/>
</dbReference>
<dbReference type="AlphaFoldDB" id="A0A5C7FX59"/>
<sequence>MTDLNPLRHIPEANVFRKGDVFVLFGELFGRGYVNGLIDQARAAGMTIVGVTVGRRDDSGALRQLNDEELAEAEEKLGGRIINVPLMAGFDMDAPEGEQNPTEMLSGITLKNWQEEKLDWERIERCRAAGVARFTGSAATVMAEIDKLVPQGANVFFAHTMAGGIPKIKAFLAIANRIYKGRGERFMSSRALLDSDLGKLILMNFDEVSANTLKYLIDASATIRERVTQAGGEVRYTAYGYHGTEILIGDEYQWQTYTNYTQGYAKMRLESIAEAAWKNGTFATVFNCPEIRTNSSDIFVGVELSLFPLLRALKKEGGGAWADEQWRICEELLGDDTSLQQLLDTIERYNNDATSATFRNFEAWPMDNTPALADVMIGTSEAITALHKDKKALITDHLSSLVLEGAGPLMFHGASEKIAPVLWLNHDIIARQLNALHK</sequence>
<dbReference type="RefSeq" id="WP_147934858.1">
    <property type="nucleotide sequence ID" value="NZ_VPFD01000010.1"/>
</dbReference>
<keyword evidence="2" id="KW-1185">Reference proteome</keyword>
<protein>
    <submittedName>
        <fullName evidence="1">Uncharacterized protein</fullName>
    </submittedName>
</protein>
<dbReference type="EMBL" id="VPFD01000010">
    <property type="protein sequence ID" value="TXF99924.1"/>
    <property type="molecule type" value="Genomic_DNA"/>
</dbReference>
<gene>
    <name evidence="1" type="ORF">FVD38_10990</name>
</gene>
<dbReference type="Proteomes" id="UP000321413">
    <property type="component" value="Unassembled WGS sequence"/>
</dbReference>
<proteinExistence type="predicted"/>
<comment type="caution">
    <text evidence="1">The sequence shown here is derived from an EMBL/GenBank/DDBJ whole genome shotgun (WGS) entry which is preliminary data.</text>
</comment>
<evidence type="ECO:0000313" key="1">
    <source>
        <dbReference type="EMBL" id="TXF99924.1"/>
    </source>
</evidence>
<organism evidence="1 2">
    <name type="scientific">Massilia arenae</name>
    <dbReference type="NCBI Taxonomy" id="2603288"/>
    <lineage>
        <taxon>Bacteria</taxon>
        <taxon>Pseudomonadati</taxon>
        <taxon>Pseudomonadota</taxon>
        <taxon>Betaproteobacteria</taxon>
        <taxon>Burkholderiales</taxon>
        <taxon>Oxalobacteraceae</taxon>
        <taxon>Telluria group</taxon>
        <taxon>Massilia</taxon>
    </lineage>
</organism>
<accession>A0A5C7FX59</accession>
<dbReference type="InterPro" id="IPR053909">
    <property type="entry name" value="FabMG"/>
</dbReference>
<name>A0A5C7FX59_9BURK</name>
<evidence type="ECO:0000313" key="2">
    <source>
        <dbReference type="Proteomes" id="UP000321413"/>
    </source>
</evidence>
<reference evidence="1 2" key="1">
    <citation type="submission" date="2019-08" db="EMBL/GenBank/DDBJ databases">
        <title>Massilia golmudensis sp. nov., isolated from sand in the Qinghai-Tibetan Plateau.</title>
        <authorList>
            <person name="Zhang B."/>
        </authorList>
    </citation>
    <scope>NUCLEOTIDE SEQUENCE [LARGE SCALE GENOMIC DNA]</scope>
    <source>
        <strain evidence="1 2">GEM5</strain>
    </source>
</reference>